<evidence type="ECO:0000313" key="1">
    <source>
        <dbReference type="EMBL" id="KAJ3807651.1"/>
    </source>
</evidence>
<comment type="caution">
    <text evidence="1">The sequence shown here is derived from an EMBL/GenBank/DDBJ whole genome shotgun (WGS) entry which is preliminary data.</text>
</comment>
<protein>
    <submittedName>
        <fullName evidence="1">Acetyl-CoA synthetase-like protein</fullName>
    </submittedName>
</protein>
<dbReference type="Proteomes" id="UP001163835">
    <property type="component" value="Unassembled WGS sequence"/>
</dbReference>
<name>A0ACC1TTI0_9AGAR</name>
<gene>
    <name evidence="1" type="ORF">F5876DRAFT_47652</name>
</gene>
<keyword evidence="2" id="KW-1185">Reference proteome</keyword>
<proteinExistence type="predicted"/>
<accession>A0ACC1TTI0</accession>
<organism evidence="1 2">
    <name type="scientific">Lentinula aff. lateritia</name>
    <dbReference type="NCBI Taxonomy" id="2804960"/>
    <lineage>
        <taxon>Eukaryota</taxon>
        <taxon>Fungi</taxon>
        <taxon>Dikarya</taxon>
        <taxon>Basidiomycota</taxon>
        <taxon>Agaricomycotina</taxon>
        <taxon>Agaricomycetes</taxon>
        <taxon>Agaricomycetidae</taxon>
        <taxon>Agaricales</taxon>
        <taxon>Marasmiineae</taxon>
        <taxon>Omphalotaceae</taxon>
        <taxon>Lentinula</taxon>
    </lineage>
</organism>
<dbReference type="EMBL" id="MU795286">
    <property type="protein sequence ID" value="KAJ3807651.1"/>
    <property type="molecule type" value="Genomic_DNA"/>
</dbReference>
<reference evidence="1" key="1">
    <citation type="submission" date="2022-09" db="EMBL/GenBank/DDBJ databases">
        <title>A Global Phylogenomic Analysis of the Shiitake Genus Lentinula.</title>
        <authorList>
            <consortium name="DOE Joint Genome Institute"/>
            <person name="Sierra-Patev S."/>
            <person name="Min B."/>
            <person name="Naranjo-Ortiz M."/>
            <person name="Looney B."/>
            <person name="Konkel Z."/>
            <person name="Slot J.C."/>
            <person name="Sakamoto Y."/>
            <person name="Steenwyk J.L."/>
            <person name="Rokas A."/>
            <person name="Carro J."/>
            <person name="Camarero S."/>
            <person name="Ferreira P."/>
            <person name="Molpeceres G."/>
            <person name="Ruiz-Duenas F.J."/>
            <person name="Serrano A."/>
            <person name="Henrissat B."/>
            <person name="Drula E."/>
            <person name="Hughes K.W."/>
            <person name="Mata J.L."/>
            <person name="Ishikawa N.K."/>
            <person name="Vargas-Isla R."/>
            <person name="Ushijima S."/>
            <person name="Smith C.A."/>
            <person name="Ahrendt S."/>
            <person name="Andreopoulos W."/>
            <person name="He G."/>
            <person name="Labutti K."/>
            <person name="Lipzen A."/>
            <person name="Ng V."/>
            <person name="Riley R."/>
            <person name="Sandor L."/>
            <person name="Barry K."/>
            <person name="Martinez A.T."/>
            <person name="Xiao Y."/>
            <person name="Gibbons J.G."/>
            <person name="Terashima K."/>
            <person name="Grigoriev I.V."/>
            <person name="Hibbett D.S."/>
        </authorList>
    </citation>
    <scope>NUCLEOTIDE SEQUENCE</scope>
    <source>
        <strain evidence="1">TMI1499</strain>
    </source>
</reference>
<sequence length="1078" mass="119367">MKPFQLAPLPNTQALVSTTFKVPPLDRSIPEIYDWHLEHTPDHTVFVYSEETGPPKEIKWPELVRAVHTAAALLQSRLQTQGDGTVTGTPVVAILAASGNHNYFTVMIGCLRANYAVHPISTRNSPEAVAHLLEKTNASHLLVGAEESIQGLARHATKLAASNITVSCSLMPSFEDIYGPLQESKELSYHRPDPDAPAVILHSSGTKAFPKPVVWTHFRLLQLSTVPFFGEVDLTGKKIACHGLPMYHGLAMMQTGWTATSGLIMAAFKPQQPAIQPSPDTVIAGSIATKSDILFCVPAFIEYWYRKPEYVVHMRSIHGLLYGGGPLSKHVGDELVSQGVNIFILYGCTEIGIATPIIPKSSDSDWEYFKLSPQSKGIFIPNGDIEGHAELVVFTSKYQTPCVFNGTLNGETVYYTGDLLEPHPSKPDLWRVYGRADDILVHSTGEKTNPVPLEGILAQDPNIKAAVMFGHGRFLSGVLIDPTSNNLLNSSSNNLLEEFKNLIWPTIERMNTHAPQHSRIFKEMILIASPKKPFTYTAKATARRLSILENYKDEISNLYSQVAESTQATIPAPLAWSHEESRVFVRAVVNHVLGHNVLDEDDLFQHGCDRQATWIRNTIFRAIRESTRLDTRGIENHILYKYPSISTMTGFVIEYTCGTTNTGANLLGDPLEEMKHFVSKYKDGISQHSSREPGPSAAPNKTIILTGTTGGFGSALLYYLSLLSEVDKIYALNRPSLNGKSLMNRQENAFKRQDLPWNTGVPSGKVVLLEVDFPKSNFGLSLDVFDEVISLETHNMGSAWKVDFNARLQSFEPNVKALHSLIQFCLNSPMKKPPSLVFVSSLGVLGVFQGSTNTKETLVDGQSAMANGYTASKWCAEQILQNASEFDPTFQTTSIRVGQICGALSNGYWNPTEWFPLMMKSSVHLQALPACPKPVSWIPMEVAAKVFAELTFGSDHLQHQVFHLAHPRPILFDTLIVSAAFHLKLPVIPYTDWFQLLKSEAEIVNSDSSLLERIPAWKISTFFEYADLDSGTEAMGLTLMDLSRAKLVSKTLGSPDLEQLTAADVEKWLKYWKSVDFM</sequence>
<evidence type="ECO:0000313" key="2">
    <source>
        <dbReference type="Proteomes" id="UP001163835"/>
    </source>
</evidence>